<protein>
    <submittedName>
        <fullName evidence="2">Uncharacterized protein</fullName>
    </submittedName>
</protein>
<dbReference type="Proteomes" id="UP000321638">
    <property type="component" value="Unassembled WGS sequence"/>
</dbReference>
<dbReference type="OrthoDB" id="8214499at2"/>
<gene>
    <name evidence="2" type="ORF">FHP25_14935</name>
</gene>
<comment type="caution">
    <text evidence="2">The sequence shown here is derived from an EMBL/GenBank/DDBJ whole genome shotgun (WGS) entry which is preliminary data.</text>
</comment>
<name>A0A5C8PLV3_9HYPH</name>
<keyword evidence="3" id="KW-1185">Reference proteome</keyword>
<evidence type="ECO:0000256" key="1">
    <source>
        <dbReference type="SAM" id="SignalP"/>
    </source>
</evidence>
<accession>A0A5C8PLV3</accession>
<evidence type="ECO:0000313" key="2">
    <source>
        <dbReference type="EMBL" id="TXL75173.1"/>
    </source>
</evidence>
<proteinExistence type="predicted"/>
<feature type="signal peptide" evidence="1">
    <location>
        <begin position="1"/>
        <end position="19"/>
    </location>
</feature>
<dbReference type="AlphaFoldDB" id="A0A5C8PLV3"/>
<reference evidence="2 3" key="1">
    <citation type="submission" date="2019-06" db="EMBL/GenBank/DDBJ databases">
        <title>New taxonomy in bacterial strain CC-CFT640, isolated from vineyard.</title>
        <authorList>
            <person name="Lin S.-Y."/>
            <person name="Tsai C.-F."/>
            <person name="Young C.-C."/>
        </authorList>
    </citation>
    <scope>NUCLEOTIDE SEQUENCE [LARGE SCALE GENOMIC DNA]</scope>
    <source>
        <strain evidence="2 3">CC-CFT640</strain>
    </source>
</reference>
<organism evidence="2 3">
    <name type="scientific">Vineibacter terrae</name>
    <dbReference type="NCBI Taxonomy" id="2586908"/>
    <lineage>
        <taxon>Bacteria</taxon>
        <taxon>Pseudomonadati</taxon>
        <taxon>Pseudomonadota</taxon>
        <taxon>Alphaproteobacteria</taxon>
        <taxon>Hyphomicrobiales</taxon>
        <taxon>Vineibacter</taxon>
    </lineage>
</organism>
<keyword evidence="1" id="KW-0732">Signal</keyword>
<dbReference type="RefSeq" id="WP_147847744.1">
    <property type="nucleotide sequence ID" value="NZ_VDUZ01000015.1"/>
</dbReference>
<sequence>MIRRAIAAIVVTAALVTAAQGGHELPVYPSYYPHEIEVTTVAPDRAADLLRSGRMHAYVGGTPDFAGTVPETVGAVESLGSFVTARVNPASPHARDTAAACAAVRAAARRTAVNGPMILHPYPVTPFHGDYLHHADRAEAATKRMLEGEAAGADLKLRAAGTPAPQDPWDVAIEEIAVSDLVGGAMTAINGWLGPPWLKAGWYQAYRVLGDGVDGEARDQVESRLRRLQHDEAADAVERINLERDLVADLVAGCRKVVIGYTVKREYFSTEFSAGIENIAYDMHQGFNAPIFIRTVKLKDFPWNGWLALGIGTQPKAAWNPIAGFTDPFGRLIWAAIGDPAALPSPYDAGWALNRISDVELAR</sequence>
<evidence type="ECO:0000313" key="3">
    <source>
        <dbReference type="Proteomes" id="UP000321638"/>
    </source>
</evidence>
<dbReference type="EMBL" id="VDUZ01000015">
    <property type="protein sequence ID" value="TXL75173.1"/>
    <property type="molecule type" value="Genomic_DNA"/>
</dbReference>
<feature type="chain" id="PRO_5022997954" evidence="1">
    <location>
        <begin position="20"/>
        <end position="363"/>
    </location>
</feature>